<keyword evidence="2" id="KW-1185">Reference proteome</keyword>
<comment type="caution">
    <text evidence="1">The sequence shown here is derived from an EMBL/GenBank/DDBJ whole genome shotgun (WGS) entry which is preliminary data.</text>
</comment>
<gene>
    <name evidence="1" type="ORF">L6164_015331</name>
</gene>
<accession>A0ACB9NKB5</accession>
<proteinExistence type="predicted"/>
<name>A0ACB9NKB5_BAUVA</name>
<sequence>MLDDEHVRSTVDLLEDKTVKVDFSRSLVISQWSKLGLEELDFGEGTPLHMGSLTSDVYCLVLPVIGDSTAVRVQVSVPESMVEKFEYYMQEF</sequence>
<dbReference type="Proteomes" id="UP000828941">
    <property type="component" value="Chromosome 6"/>
</dbReference>
<organism evidence="1 2">
    <name type="scientific">Bauhinia variegata</name>
    <name type="common">Purple orchid tree</name>
    <name type="synonym">Phanera variegata</name>
    <dbReference type="NCBI Taxonomy" id="167791"/>
    <lineage>
        <taxon>Eukaryota</taxon>
        <taxon>Viridiplantae</taxon>
        <taxon>Streptophyta</taxon>
        <taxon>Embryophyta</taxon>
        <taxon>Tracheophyta</taxon>
        <taxon>Spermatophyta</taxon>
        <taxon>Magnoliopsida</taxon>
        <taxon>eudicotyledons</taxon>
        <taxon>Gunneridae</taxon>
        <taxon>Pentapetalae</taxon>
        <taxon>rosids</taxon>
        <taxon>fabids</taxon>
        <taxon>Fabales</taxon>
        <taxon>Fabaceae</taxon>
        <taxon>Cercidoideae</taxon>
        <taxon>Cercideae</taxon>
        <taxon>Bauhiniinae</taxon>
        <taxon>Bauhinia</taxon>
    </lineage>
</organism>
<evidence type="ECO:0000313" key="1">
    <source>
        <dbReference type="EMBL" id="KAI4336854.1"/>
    </source>
</evidence>
<dbReference type="EMBL" id="CM039431">
    <property type="protein sequence ID" value="KAI4336854.1"/>
    <property type="molecule type" value="Genomic_DNA"/>
</dbReference>
<reference evidence="1 2" key="1">
    <citation type="journal article" date="2022" name="DNA Res.">
        <title>Chromosomal-level genome assembly of the orchid tree Bauhinia variegata (Leguminosae; Cercidoideae) supports the allotetraploid origin hypothesis of Bauhinia.</title>
        <authorList>
            <person name="Zhong Y."/>
            <person name="Chen Y."/>
            <person name="Zheng D."/>
            <person name="Pang J."/>
            <person name="Liu Y."/>
            <person name="Luo S."/>
            <person name="Meng S."/>
            <person name="Qian L."/>
            <person name="Wei D."/>
            <person name="Dai S."/>
            <person name="Zhou R."/>
        </authorList>
    </citation>
    <scope>NUCLEOTIDE SEQUENCE [LARGE SCALE GENOMIC DNA]</scope>
    <source>
        <strain evidence="1">BV-YZ2020</strain>
    </source>
</reference>
<protein>
    <submittedName>
        <fullName evidence="1">Uncharacterized protein</fullName>
    </submittedName>
</protein>
<evidence type="ECO:0000313" key="2">
    <source>
        <dbReference type="Proteomes" id="UP000828941"/>
    </source>
</evidence>